<keyword evidence="2" id="KW-0902">Two-component regulatory system</keyword>
<dbReference type="PROSITE" id="PS50110">
    <property type="entry name" value="RESPONSE_REGULATORY"/>
    <property type="match status" value="1"/>
</dbReference>
<evidence type="ECO:0000256" key="4">
    <source>
        <dbReference type="ARBA" id="ARBA00023125"/>
    </source>
</evidence>
<evidence type="ECO:0000256" key="7">
    <source>
        <dbReference type="PROSITE-ProRule" id="PRU01091"/>
    </source>
</evidence>
<dbReference type="InterPro" id="IPR016032">
    <property type="entry name" value="Sig_transdc_resp-reg_C-effctor"/>
</dbReference>
<dbReference type="InterPro" id="IPR039420">
    <property type="entry name" value="WalR-like"/>
</dbReference>
<feature type="modified residue" description="4-aspartylphosphate" evidence="6">
    <location>
        <position position="62"/>
    </location>
</feature>
<dbReference type="CDD" id="cd00383">
    <property type="entry name" value="trans_reg_C"/>
    <property type="match status" value="1"/>
</dbReference>
<feature type="domain" description="OmpR/PhoB-type" evidence="9">
    <location>
        <begin position="134"/>
        <end position="233"/>
    </location>
</feature>
<protein>
    <submittedName>
        <fullName evidence="10">Response regulator transcription factor</fullName>
    </submittedName>
</protein>
<sequence length="233" mass="27580">MITPFPKPCKNQTVVLIEDDELLQTLLKRALSRYGYEVYVFSAGEDLIDFLLEKDADLIILDRLLPGRDGIFWLQWLRQYYPHLPVLMVSVRQSEDDRLLGLEYGARDYIIKPFHEKELLLRIENILAHCNVYLENKYIGDMEFNPQYNYLKKHGKKINLTPIENNILEILYNKQGQAVSRDEFMQHIRGIEHHPLDRSIDVHINSLRKKIEENPKEPIHLRTVWGKGYQLLI</sequence>
<dbReference type="SUPFAM" id="SSF46894">
    <property type="entry name" value="C-terminal effector domain of the bipartite response regulators"/>
    <property type="match status" value="1"/>
</dbReference>
<dbReference type="InterPro" id="IPR001867">
    <property type="entry name" value="OmpR/PhoB-type_DNA-bd"/>
</dbReference>
<accession>A0AA95HA28</accession>
<dbReference type="EMBL" id="CP124755">
    <property type="protein sequence ID" value="WGZ90911.1"/>
    <property type="molecule type" value="Genomic_DNA"/>
</dbReference>
<dbReference type="Pfam" id="PF00486">
    <property type="entry name" value="Trans_reg_C"/>
    <property type="match status" value="1"/>
</dbReference>
<dbReference type="Gene3D" id="6.10.250.690">
    <property type="match status" value="1"/>
</dbReference>
<dbReference type="InterPro" id="IPR011006">
    <property type="entry name" value="CheY-like_superfamily"/>
</dbReference>
<keyword evidence="3" id="KW-0805">Transcription regulation</keyword>
<dbReference type="SUPFAM" id="SSF52172">
    <property type="entry name" value="CheY-like"/>
    <property type="match status" value="1"/>
</dbReference>
<dbReference type="Pfam" id="PF00072">
    <property type="entry name" value="Response_reg"/>
    <property type="match status" value="1"/>
</dbReference>
<evidence type="ECO:0000256" key="1">
    <source>
        <dbReference type="ARBA" id="ARBA00022553"/>
    </source>
</evidence>
<gene>
    <name evidence="10" type="ORF">QJT80_00230</name>
</gene>
<dbReference type="SMART" id="SM00862">
    <property type="entry name" value="Trans_reg_C"/>
    <property type="match status" value="1"/>
</dbReference>
<dbReference type="GO" id="GO:0006355">
    <property type="term" value="P:regulation of DNA-templated transcription"/>
    <property type="evidence" value="ECO:0007669"/>
    <property type="project" value="InterPro"/>
</dbReference>
<evidence type="ECO:0000313" key="10">
    <source>
        <dbReference type="EMBL" id="WGZ90911.1"/>
    </source>
</evidence>
<organism evidence="10">
    <name type="scientific">Candidatus Thiocaldithrix dubininis</name>
    <dbReference type="NCBI Taxonomy" id="3080823"/>
    <lineage>
        <taxon>Bacteria</taxon>
        <taxon>Pseudomonadati</taxon>
        <taxon>Pseudomonadota</taxon>
        <taxon>Gammaproteobacteria</taxon>
        <taxon>Thiotrichales</taxon>
        <taxon>Thiotrichaceae</taxon>
        <taxon>Candidatus Thiocaldithrix</taxon>
    </lineage>
</organism>
<feature type="DNA-binding region" description="OmpR/PhoB-type" evidence="7">
    <location>
        <begin position="134"/>
        <end position="233"/>
    </location>
</feature>
<dbReference type="PROSITE" id="PS51755">
    <property type="entry name" value="OMPR_PHOB"/>
    <property type="match status" value="1"/>
</dbReference>
<dbReference type="PANTHER" id="PTHR48111:SF1">
    <property type="entry name" value="TWO-COMPONENT RESPONSE REGULATOR ORR33"/>
    <property type="match status" value="1"/>
</dbReference>
<proteinExistence type="predicted"/>
<keyword evidence="1 6" id="KW-0597">Phosphoprotein</keyword>
<reference evidence="10" key="1">
    <citation type="journal article" date="2023" name="Int. J. Mol. Sci.">
        <title>Metagenomics Revealed a New Genus 'Candidatus Thiocaldithrix dubininis' gen. nov., sp. nov. and a New Species 'Candidatus Thiothrix putei' sp. nov. in the Family Thiotrichaceae, Some Members of Which Have Traits of Both Na+- and H+-Motive Energetics.</title>
        <authorList>
            <person name="Ravin N.V."/>
            <person name="Muntyan M.S."/>
            <person name="Smolyakov D.D."/>
            <person name="Rudenko T.S."/>
            <person name="Beletsky A.V."/>
            <person name="Mardanov A.V."/>
            <person name="Grabovich M.Y."/>
        </authorList>
    </citation>
    <scope>NUCLEOTIDE SEQUENCE</scope>
    <source>
        <strain evidence="10">GKL-01</strain>
    </source>
</reference>
<evidence type="ECO:0000259" key="8">
    <source>
        <dbReference type="PROSITE" id="PS50110"/>
    </source>
</evidence>
<dbReference type="GO" id="GO:0000156">
    <property type="term" value="F:phosphorelay response regulator activity"/>
    <property type="evidence" value="ECO:0007669"/>
    <property type="project" value="TreeGrafter"/>
</dbReference>
<evidence type="ECO:0000256" key="5">
    <source>
        <dbReference type="ARBA" id="ARBA00023163"/>
    </source>
</evidence>
<dbReference type="SMART" id="SM00448">
    <property type="entry name" value="REC"/>
    <property type="match status" value="1"/>
</dbReference>
<evidence type="ECO:0000256" key="2">
    <source>
        <dbReference type="ARBA" id="ARBA00023012"/>
    </source>
</evidence>
<dbReference type="GO" id="GO:0005829">
    <property type="term" value="C:cytosol"/>
    <property type="evidence" value="ECO:0007669"/>
    <property type="project" value="TreeGrafter"/>
</dbReference>
<dbReference type="AlphaFoldDB" id="A0AA95HA28"/>
<dbReference type="InterPro" id="IPR001789">
    <property type="entry name" value="Sig_transdc_resp-reg_receiver"/>
</dbReference>
<name>A0AA95HA28_9GAMM</name>
<reference evidence="10" key="2">
    <citation type="submission" date="2023-04" db="EMBL/GenBank/DDBJ databases">
        <authorList>
            <person name="Beletskiy A.V."/>
            <person name="Mardanov A.V."/>
            <person name="Ravin N.V."/>
        </authorList>
    </citation>
    <scope>NUCLEOTIDE SEQUENCE</scope>
    <source>
        <strain evidence="10">GKL-01</strain>
    </source>
</reference>
<evidence type="ECO:0000256" key="3">
    <source>
        <dbReference type="ARBA" id="ARBA00023015"/>
    </source>
</evidence>
<dbReference type="GO" id="GO:0032993">
    <property type="term" value="C:protein-DNA complex"/>
    <property type="evidence" value="ECO:0007669"/>
    <property type="project" value="TreeGrafter"/>
</dbReference>
<dbReference type="Gene3D" id="1.10.10.10">
    <property type="entry name" value="Winged helix-like DNA-binding domain superfamily/Winged helix DNA-binding domain"/>
    <property type="match status" value="1"/>
</dbReference>
<dbReference type="Proteomes" id="UP001300672">
    <property type="component" value="Chromosome"/>
</dbReference>
<evidence type="ECO:0000256" key="6">
    <source>
        <dbReference type="PROSITE-ProRule" id="PRU00169"/>
    </source>
</evidence>
<dbReference type="GO" id="GO:0000976">
    <property type="term" value="F:transcription cis-regulatory region binding"/>
    <property type="evidence" value="ECO:0007669"/>
    <property type="project" value="TreeGrafter"/>
</dbReference>
<dbReference type="CDD" id="cd17574">
    <property type="entry name" value="REC_OmpR"/>
    <property type="match status" value="1"/>
</dbReference>
<dbReference type="PANTHER" id="PTHR48111">
    <property type="entry name" value="REGULATOR OF RPOS"/>
    <property type="match status" value="1"/>
</dbReference>
<keyword evidence="4 7" id="KW-0238">DNA-binding</keyword>
<dbReference type="KEGG" id="tdu:QJT80_00230"/>
<keyword evidence="5" id="KW-0804">Transcription</keyword>
<dbReference type="Gene3D" id="3.40.50.2300">
    <property type="match status" value="1"/>
</dbReference>
<evidence type="ECO:0000259" key="9">
    <source>
        <dbReference type="PROSITE" id="PS51755"/>
    </source>
</evidence>
<dbReference type="InterPro" id="IPR036388">
    <property type="entry name" value="WH-like_DNA-bd_sf"/>
</dbReference>
<feature type="domain" description="Response regulatory" evidence="8">
    <location>
        <begin position="13"/>
        <end position="127"/>
    </location>
</feature>